<dbReference type="RefSeq" id="WP_090191358.1">
    <property type="nucleotide sequence ID" value="NZ_FOTF01000026.1"/>
</dbReference>
<dbReference type="PROSITE" id="PS50109">
    <property type="entry name" value="HIS_KIN"/>
    <property type="match status" value="1"/>
</dbReference>
<feature type="transmembrane region" description="Helical" evidence="10">
    <location>
        <begin position="153"/>
        <end position="177"/>
    </location>
</feature>
<evidence type="ECO:0000259" key="12">
    <source>
        <dbReference type="PROSITE" id="PS50885"/>
    </source>
</evidence>
<sequence>MMPARVLRIRSTPLRLTVILSVIFTATSLACFATTFFLVRANLTAAILSDMQQTVDTFGSTADLAELREHLTEAALTTDPAYRILHFLPDDGAVIANVKRAAPVSGFAVLPGSDFATSDRPLAESYQVRSLRIGDGQLIVAQSRDSIIEMAEVFAAAVLMGLLPAIGIAASAGLWVARRTQQRIGTIQTALSAITSGQTAARVPGVAGRHDDLSGIGQDVNDMAAAQEALLVSMRQVSTDIAHDLKTPIQRVSVLLDQVMTKTDLSAAQETLLLRAKDETACIVRTFQALLQLAQIEGGAARDRLTAVDLTDIARDVVDFLEVDAEARGLILTTDLTSDAIVAGERQLLSQLLVNLIQNAMLHGGDGGSIQVTVSTGPDGVTLVVADRGPGIPEHERSKVLQRLYRLERSRTADGNGLGLALVAAVCTLHRAHLTLADNAPGLAARIDFPKPPSGTGMFAQGPHLPQ</sequence>
<feature type="domain" description="Histidine kinase" evidence="11">
    <location>
        <begin position="240"/>
        <end position="453"/>
    </location>
</feature>
<dbReference type="OrthoDB" id="9815202at2"/>
<evidence type="ECO:0000256" key="6">
    <source>
        <dbReference type="ARBA" id="ARBA00022692"/>
    </source>
</evidence>
<dbReference type="InterPro" id="IPR005467">
    <property type="entry name" value="His_kinase_dom"/>
</dbReference>
<evidence type="ECO:0000256" key="8">
    <source>
        <dbReference type="ARBA" id="ARBA00022989"/>
    </source>
</evidence>
<dbReference type="Pfam" id="PF02518">
    <property type="entry name" value="HATPase_c"/>
    <property type="match status" value="1"/>
</dbReference>
<dbReference type="CDD" id="cd00075">
    <property type="entry name" value="HATPase"/>
    <property type="match status" value="1"/>
</dbReference>
<keyword evidence="10" id="KW-0472">Membrane</keyword>
<comment type="subcellular location">
    <subcellularLocation>
        <location evidence="2">Membrane</location>
    </subcellularLocation>
</comment>
<dbReference type="EC" id="2.7.13.3" evidence="3"/>
<keyword evidence="4" id="KW-0597">Phosphoprotein</keyword>
<dbReference type="SMART" id="SM00387">
    <property type="entry name" value="HATPase_c"/>
    <property type="match status" value="1"/>
</dbReference>
<evidence type="ECO:0000259" key="11">
    <source>
        <dbReference type="PROSITE" id="PS50109"/>
    </source>
</evidence>
<protein>
    <recommendedName>
        <fullName evidence="3">histidine kinase</fullName>
        <ecNumber evidence="3">2.7.13.3</ecNumber>
    </recommendedName>
</protein>
<comment type="catalytic activity">
    <reaction evidence="1">
        <text>ATP + protein L-histidine = ADP + protein N-phospho-L-histidine.</text>
        <dbReference type="EC" id="2.7.13.3"/>
    </reaction>
</comment>
<dbReference type="Gene3D" id="1.10.287.130">
    <property type="match status" value="1"/>
</dbReference>
<proteinExistence type="predicted"/>
<dbReference type="GO" id="GO:0000155">
    <property type="term" value="F:phosphorelay sensor kinase activity"/>
    <property type="evidence" value="ECO:0007669"/>
    <property type="project" value="InterPro"/>
</dbReference>
<keyword evidence="7 13" id="KW-0418">Kinase</keyword>
<dbReference type="Gene3D" id="3.30.565.10">
    <property type="entry name" value="Histidine kinase-like ATPase, C-terminal domain"/>
    <property type="match status" value="1"/>
</dbReference>
<keyword evidence="8 10" id="KW-1133">Transmembrane helix</keyword>
<dbReference type="InterPro" id="IPR036890">
    <property type="entry name" value="HATPase_C_sf"/>
</dbReference>
<evidence type="ECO:0000256" key="5">
    <source>
        <dbReference type="ARBA" id="ARBA00022679"/>
    </source>
</evidence>
<evidence type="ECO:0000313" key="13">
    <source>
        <dbReference type="EMBL" id="SFL54002.1"/>
    </source>
</evidence>
<feature type="transmembrane region" description="Helical" evidence="10">
    <location>
        <begin position="12"/>
        <end position="39"/>
    </location>
</feature>
<dbReference type="AlphaFoldDB" id="A0A1I4II02"/>
<evidence type="ECO:0000256" key="2">
    <source>
        <dbReference type="ARBA" id="ARBA00004370"/>
    </source>
</evidence>
<evidence type="ECO:0000256" key="10">
    <source>
        <dbReference type="SAM" id="Phobius"/>
    </source>
</evidence>
<dbReference type="STRING" id="195913.SAMN04488004_12637"/>
<dbReference type="SUPFAM" id="SSF47384">
    <property type="entry name" value="Homodimeric domain of signal transducing histidine kinase"/>
    <property type="match status" value="1"/>
</dbReference>
<dbReference type="SUPFAM" id="SSF55874">
    <property type="entry name" value="ATPase domain of HSP90 chaperone/DNA topoisomerase II/histidine kinase"/>
    <property type="match status" value="1"/>
</dbReference>
<dbReference type="InterPro" id="IPR003661">
    <property type="entry name" value="HisK_dim/P_dom"/>
</dbReference>
<evidence type="ECO:0000313" key="14">
    <source>
        <dbReference type="Proteomes" id="UP000199550"/>
    </source>
</evidence>
<dbReference type="InterPro" id="IPR050428">
    <property type="entry name" value="TCS_sensor_his_kinase"/>
</dbReference>
<dbReference type="PANTHER" id="PTHR45436">
    <property type="entry name" value="SENSOR HISTIDINE KINASE YKOH"/>
    <property type="match status" value="1"/>
</dbReference>
<evidence type="ECO:0000256" key="3">
    <source>
        <dbReference type="ARBA" id="ARBA00012438"/>
    </source>
</evidence>
<evidence type="ECO:0000256" key="9">
    <source>
        <dbReference type="ARBA" id="ARBA00023012"/>
    </source>
</evidence>
<evidence type="ECO:0000256" key="7">
    <source>
        <dbReference type="ARBA" id="ARBA00022777"/>
    </source>
</evidence>
<keyword evidence="5" id="KW-0808">Transferase</keyword>
<dbReference type="InterPro" id="IPR003594">
    <property type="entry name" value="HATPase_dom"/>
</dbReference>
<evidence type="ECO:0000256" key="1">
    <source>
        <dbReference type="ARBA" id="ARBA00000085"/>
    </source>
</evidence>
<evidence type="ECO:0000256" key="4">
    <source>
        <dbReference type="ARBA" id="ARBA00022553"/>
    </source>
</evidence>
<feature type="domain" description="HAMP" evidence="12">
    <location>
        <begin position="178"/>
        <end position="232"/>
    </location>
</feature>
<dbReference type="InterPro" id="IPR036097">
    <property type="entry name" value="HisK_dim/P_sf"/>
</dbReference>
<organism evidence="13 14">
    <name type="scientific">Loktanella salsilacus</name>
    <dbReference type="NCBI Taxonomy" id="195913"/>
    <lineage>
        <taxon>Bacteria</taxon>
        <taxon>Pseudomonadati</taxon>
        <taxon>Pseudomonadota</taxon>
        <taxon>Alphaproteobacteria</taxon>
        <taxon>Rhodobacterales</taxon>
        <taxon>Roseobacteraceae</taxon>
        <taxon>Loktanella</taxon>
    </lineage>
</organism>
<name>A0A1I4II02_9RHOB</name>
<dbReference type="Proteomes" id="UP000199550">
    <property type="component" value="Unassembled WGS sequence"/>
</dbReference>
<keyword evidence="14" id="KW-1185">Reference proteome</keyword>
<dbReference type="EMBL" id="FOTF01000026">
    <property type="protein sequence ID" value="SFL54002.1"/>
    <property type="molecule type" value="Genomic_DNA"/>
</dbReference>
<dbReference type="SMART" id="SM00388">
    <property type="entry name" value="HisKA"/>
    <property type="match status" value="1"/>
</dbReference>
<dbReference type="PANTHER" id="PTHR45436:SF8">
    <property type="entry name" value="HISTIDINE KINASE"/>
    <property type="match status" value="1"/>
</dbReference>
<dbReference type="InterPro" id="IPR003660">
    <property type="entry name" value="HAMP_dom"/>
</dbReference>
<reference evidence="13 14" key="1">
    <citation type="submission" date="2016-10" db="EMBL/GenBank/DDBJ databases">
        <authorList>
            <person name="de Groot N.N."/>
        </authorList>
    </citation>
    <scope>NUCLEOTIDE SEQUENCE [LARGE SCALE GENOMIC DNA]</scope>
    <source>
        <strain evidence="13 14">DSM 16199</strain>
    </source>
</reference>
<keyword evidence="9" id="KW-0902">Two-component regulatory system</keyword>
<gene>
    <name evidence="13" type="ORF">SAMN04488004_12637</name>
</gene>
<accession>A0A1I4II02</accession>
<keyword evidence="6 10" id="KW-0812">Transmembrane</keyword>
<dbReference type="GO" id="GO:0005886">
    <property type="term" value="C:plasma membrane"/>
    <property type="evidence" value="ECO:0007669"/>
    <property type="project" value="TreeGrafter"/>
</dbReference>
<dbReference type="PROSITE" id="PS50885">
    <property type="entry name" value="HAMP"/>
    <property type="match status" value="1"/>
</dbReference>
<dbReference type="PROSITE" id="PS51257">
    <property type="entry name" value="PROKAR_LIPOPROTEIN"/>
    <property type="match status" value="1"/>
</dbReference>